<feature type="transmembrane region" description="Helical" evidence="5">
    <location>
        <begin position="41"/>
        <end position="66"/>
    </location>
</feature>
<dbReference type="RefSeq" id="WP_103789195.1">
    <property type="nucleotide sequence ID" value="NZ_PQVF01000007.1"/>
</dbReference>
<comment type="subcellular location">
    <subcellularLocation>
        <location evidence="1">Membrane</location>
        <topology evidence="1">Multi-pass membrane protein</topology>
    </subcellularLocation>
</comment>
<dbReference type="Proteomes" id="UP000236893">
    <property type="component" value="Unassembled WGS sequence"/>
</dbReference>
<dbReference type="Pfam" id="PF07291">
    <property type="entry name" value="MauE"/>
    <property type="match status" value="1"/>
</dbReference>
<proteinExistence type="predicted"/>
<feature type="domain" description="Methylamine utilisation protein MauE" evidence="6">
    <location>
        <begin position="5"/>
        <end position="130"/>
    </location>
</feature>
<evidence type="ECO:0000313" key="7">
    <source>
        <dbReference type="EMBL" id="POY36277.1"/>
    </source>
</evidence>
<evidence type="ECO:0000256" key="4">
    <source>
        <dbReference type="ARBA" id="ARBA00023136"/>
    </source>
</evidence>
<reference evidence="7 8" key="1">
    <citation type="submission" date="2018-01" db="EMBL/GenBank/DDBJ databases">
        <authorList>
            <person name="Gaut B.S."/>
            <person name="Morton B.R."/>
            <person name="Clegg M.T."/>
            <person name="Duvall M.R."/>
        </authorList>
    </citation>
    <scope>NUCLEOTIDE SEQUENCE [LARGE SCALE GENOMIC DNA]</scope>
    <source>
        <strain evidence="7 8">HR-AV</strain>
    </source>
</reference>
<keyword evidence="8" id="KW-1185">Reference proteome</keyword>
<protein>
    <recommendedName>
        <fullName evidence="6">Methylamine utilisation protein MauE domain-containing protein</fullName>
    </recommendedName>
</protein>
<dbReference type="GO" id="GO:0016020">
    <property type="term" value="C:membrane"/>
    <property type="evidence" value="ECO:0007669"/>
    <property type="project" value="UniProtKB-SubCell"/>
</dbReference>
<evidence type="ECO:0000313" key="8">
    <source>
        <dbReference type="Proteomes" id="UP000236893"/>
    </source>
</evidence>
<accession>A0A2S5A1X5</accession>
<feature type="transmembrane region" description="Helical" evidence="5">
    <location>
        <begin position="12"/>
        <end position="29"/>
    </location>
</feature>
<dbReference type="GO" id="GO:0030416">
    <property type="term" value="P:methylamine metabolic process"/>
    <property type="evidence" value="ECO:0007669"/>
    <property type="project" value="InterPro"/>
</dbReference>
<dbReference type="AlphaFoldDB" id="A0A2S5A1X5"/>
<dbReference type="EMBL" id="PQVF01000007">
    <property type="protein sequence ID" value="POY36277.1"/>
    <property type="molecule type" value="Genomic_DNA"/>
</dbReference>
<keyword evidence="2 5" id="KW-0812">Transmembrane</keyword>
<evidence type="ECO:0000256" key="5">
    <source>
        <dbReference type="SAM" id="Phobius"/>
    </source>
</evidence>
<evidence type="ECO:0000256" key="2">
    <source>
        <dbReference type="ARBA" id="ARBA00022692"/>
    </source>
</evidence>
<evidence type="ECO:0000256" key="3">
    <source>
        <dbReference type="ARBA" id="ARBA00022989"/>
    </source>
</evidence>
<dbReference type="OrthoDB" id="673785at2"/>
<dbReference type="InterPro" id="IPR009908">
    <property type="entry name" value="Methylamine_util_MauE"/>
</dbReference>
<name>A0A2S5A1X5_9SPHI</name>
<keyword evidence="4 5" id="KW-0472">Membrane</keyword>
<sequence>MKKQLTIEIIKAFLIVLFLYAAISKLVEIHDFQQELSKSPMLHAVAKLLAIGVPSIELFICSLLLYSKTSHTGFILSLFLLTSFTAYLIITINYSTYVPCSCGGVISQLSWNQHILLNFFFILLSITGILLSASLRKSLV</sequence>
<feature type="transmembrane region" description="Helical" evidence="5">
    <location>
        <begin position="115"/>
        <end position="135"/>
    </location>
</feature>
<organism evidence="7 8">
    <name type="scientific">Solitalea longa</name>
    <dbReference type="NCBI Taxonomy" id="2079460"/>
    <lineage>
        <taxon>Bacteria</taxon>
        <taxon>Pseudomonadati</taxon>
        <taxon>Bacteroidota</taxon>
        <taxon>Sphingobacteriia</taxon>
        <taxon>Sphingobacteriales</taxon>
        <taxon>Sphingobacteriaceae</taxon>
        <taxon>Solitalea</taxon>
    </lineage>
</organism>
<evidence type="ECO:0000259" key="6">
    <source>
        <dbReference type="Pfam" id="PF07291"/>
    </source>
</evidence>
<keyword evidence="3 5" id="KW-1133">Transmembrane helix</keyword>
<gene>
    <name evidence="7" type="ORF">C3K47_11010</name>
</gene>
<evidence type="ECO:0000256" key="1">
    <source>
        <dbReference type="ARBA" id="ARBA00004141"/>
    </source>
</evidence>
<comment type="caution">
    <text evidence="7">The sequence shown here is derived from an EMBL/GenBank/DDBJ whole genome shotgun (WGS) entry which is preliminary data.</text>
</comment>
<feature type="transmembrane region" description="Helical" evidence="5">
    <location>
        <begin position="73"/>
        <end position="95"/>
    </location>
</feature>